<comment type="caution">
    <text evidence="1">The sequence shown here is derived from an EMBL/GenBank/DDBJ whole genome shotgun (WGS) entry which is preliminary data.</text>
</comment>
<organism evidence="1 2">
    <name type="scientific">Jiella mangrovi</name>
    <dbReference type="NCBI Taxonomy" id="2821407"/>
    <lineage>
        <taxon>Bacteria</taxon>
        <taxon>Pseudomonadati</taxon>
        <taxon>Pseudomonadota</taxon>
        <taxon>Alphaproteobacteria</taxon>
        <taxon>Hyphomicrobiales</taxon>
        <taxon>Aurantimonadaceae</taxon>
        <taxon>Jiella</taxon>
    </lineage>
</organism>
<keyword evidence="2" id="KW-1185">Reference proteome</keyword>
<evidence type="ECO:0000313" key="2">
    <source>
        <dbReference type="Proteomes" id="UP000678276"/>
    </source>
</evidence>
<gene>
    <name evidence="1" type="ORF">J6595_13360</name>
</gene>
<accession>A0ABS4BIJ3</accession>
<dbReference type="Proteomes" id="UP000678276">
    <property type="component" value="Unassembled WGS sequence"/>
</dbReference>
<proteinExistence type="predicted"/>
<name>A0ABS4BIJ3_9HYPH</name>
<sequence>MGWIASALPAVLLVAGVGMISGDGVLIEGVECPRVRLSDGRVFSLVGGDARTMRSSIGRAVRVSGEIVPVSTCMQGLTIRLETLDYLKDGNAG</sequence>
<evidence type="ECO:0000313" key="1">
    <source>
        <dbReference type="EMBL" id="MBP0616571.1"/>
    </source>
</evidence>
<dbReference type="EMBL" id="JAGJCF010000009">
    <property type="protein sequence ID" value="MBP0616571.1"/>
    <property type="molecule type" value="Genomic_DNA"/>
</dbReference>
<evidence type="ECO:0008006" key="3">
    <source>
        <dbReference type="Google" id="ProtNLM"/>
    </source>
</evidence>
<reference evidence="1 2" key="1">
    <citation type="submission" date="2021-04" db="EMBL/GenBank/DDBJ databases">
        <title>Whole genome sequence of Jiella sp. KSK16Y-1.</title>
        <authorList>
            <person name="Tuo L."/>
        </authorList>
    </citation>
    <scope>NUCLEOTIDE SEQUENCE [LARGE SCALE GENOMIC DNA]</scope>
    <source>
        <strain evidence="1 2">KSK16Y-1</strain>
    </source>
</reference>
<protein>
    <recommendedName>
        <fullName evidence="3">Nuclease</fullName>
    </recommendedName>
</protein>